<dbReference type="Proteomes" id="UP000000268">
    <property type="component" value="Chromosome"/>
</dbReference>
<protein>
    <submittedName>
        <fullName evidence="2">Uncharacterized protein</fullName>
    </submittedName>
</protein>
<evidence type="ECO:0000256" key="1">
    <source>
        <dbReference type="SAM" id="Phobius"/>
    </source>
</evidence>
<reference evidence="2 3" key="1">
    <citation type="journal article" date="2008" name="Proc. Natl. Acad. Sci. U.S.A.">
        <title>Niche adaptation and genome expansion in the chlorophyll d-producing cyanobacterium Acaryochloris marina.</title>
        <authorList>
            <person name="Swingley W.D."/>
            <person name="Chen M."/>
            <person name="Cheung P.C."/>
            <person name="Conrad A.L."/>
            <person name="Dejesa L.C."/>
            <person name="Hao J."/>
            <person name="Honchak B.M."/>
            <person name="Karbach L.E."/>
            <person name="Kurdoglu A."/>
            <person name="Lahiri S."/>
            <person name="Mastrian S.D."/>
            <person name="Miyashita H."/>
            <person name="Page L."/>
            <person name="Ramakrishna P."/>
            <person name="Satoh S."/>
            <person name="Sattley W.M."/>
            <person name="Shimada Y."/>
            <person name="Taylor H.L."/>
            <person name="Tomo T."/>
            <person name="Tsuchiya T."/>
            <person name="Wang Z.T."/>
            <person name="Raymond J."/>
            <person name="Mimuro M."/>
            <person name="Blankenship R.E."/>
            <person name="Touchman J.W."/>
        </authorList>
    </citation>
    <scope>NUCLEOTIDE SEQUENCE [LARGE SCALE GENOMIC DNA]</scope>
    <source>
        <strain evidence="3">MBIC 11017</strain>
    </source>
</reference>
<dbReference type="EMBL" id="CP000828">
    <property type="protein sequence ID" value="ABW25836.1"/>
    <property type="molecule type" value="Genomic_DNA"/>
</dbReference>
<evidence type="ECO:0000313" key="3">
    <source>
        <dbReference type="Proteomes" id="UP000000268"/>
    </source>
</evidence>
<keyword evidence="1" id="KW-1133">Transmembrane helix</keyword>
<dbReference type="STRING" id="329726.AM1_0792"/>
<keyword evidence="1" id="KW-0472">Membrane</keyword>
<accession>B0CFE9</accession>
<feature type="transmembrane region" description="Helical" evidence="1">
    <location>
        <begin position="20"/>
        <end position="40"/>
    </location>
</feature>
<organism evidence="2 3">
    <name type="scientific">Acaryochloris marina (strain MBIC 11017)</name>
    <dbReference type="NCBI Taxonomy" id="329726"/>
    <lineage>
        <taxon>Bacteria</taxon>
        <taxon>Bacillati</taxon>
        <taxon>Cyanobacteriota</taxon>
        <taxon>Cyanophyceae</taxon>
        <taxon>Acaryochloridales</taxon>
        <taxon>Acaryochloridaceae</taxon>
        <taxon>Acaryochloris</taxon>
    </lineage>
</organism>
<evidence type="ECO:0000313" key="2">
    <source>
        <dbReference type="EMBL" id="ABW25836.1"/>
    </source>
</evidence>
<proteinExistence type="predicted"/>
<sequence>MTVGKHARQDDTSIETDLNFFHTYLFFIPVFLGIKTPFIANL</sequence>
<name>B0CFE9_ACAM1</name>
<gene>
    <name evidence="2" type="ordered locus">AM1_0792</name>
</gene>
<dbReference type="AlphaFoldDB" id="B0CFE9"/>
<keyword evidence="1" id="KW-0812">Transmembrane</keyword>
<keyword evidence="3" id="KW-1185">Reference proteome</keyword>
<dbReference type="HOGENOM" id="CLU_3245582_0_0_3"/>
<dbReference type="KEGG" id="amr:AM1_0792"/>